<name>A0A1R0H577_9FUNG</name>
<keyword evidence="2" id="KW-1185">Reference proteome</keyword>
<dbReference type="AlphaFoldDB" id="A0A1R0H577"/>
<organism evidence="1 2">
    <name type="scientific">Smittium mucronatum</name>
    <dbReference type="NCBI Taxonomy" id="133383"/>
    <lineage>
        <taxon>Eukaryota</taxon>
        <taxon>Fungi</taxon>
        <taxon>Fungi incertae sedis</taxon>
        <taxon>Zoopagomycota</taxon>
        <taxon>Kickxellomycotina</taxon>
        <taxon>Harpellomycetes</taxon>
        <taxon>Harpellales</taxon>
        <taxon>Legeriomycetaceae</taxon>
        <taxon>Smittium</taxon>
    </lineage>
</organism>
<evidence type="ECO:0000313" key="2">
    <source>
        <dbReference type="Proteomes" id="UP000187455"/>
    </source>
</evidence>
<proteinExistence type="predicted"/>
<feature type="non-terminal residue" evidence="1">
    <location>
        <position position="1"/>
    </location>
</feature>
<comment type="caution">
    <text evidence="1">The sequence shown here is derived from an EMBL/GenBank/DDBJ whole genome shotgun (WGS) entry which is preliminary data.</text>
</comment>
<dbReference type="OrthoDB" id="5599210at2759"/>
<dbReference type="EMBL" id="LSSL01000535">
    <property type="protein sequence ID" value="OLY84340.1"/>
    <property type="molecule type" value="Genomic_DNA"/>
</dbReference>
<evidence type="ECO:0000313" key="1">
    <source>
        <dbReference type="EMBL" id="OLY84340.1"/>
    </source>
</evidence>
<dbReference type="STRING" id="133383.A0A1R0H577"/>
<sequence length="179" mass="18577">SAPGAAAGGLDISSIMGMASSFTGGGKSNSAPGGMDIMSLATSFLGGGNAQKQQSPVPSGIAGMLSSLLGGSKRDLESTNLAVDRSEAEYYHSIVYGQREFSRVNPEQLGAAAAVEALQKIQKTNEFDLNDEKVIAMVIAESVNIQKQYTSLGYQADNEFVSSVAVQTAVTILREASGY</sequence>
<gene>
    <name evidence="1" type="ORF">AYI68_g1493</name>
</gene>
<reference evidence="1 2" key="1">
    <citation type="journal article" date="2016" name="Mol. Biol. Evol.">
        <title>Genome-Wide Survey of Gut Fungi (Harpellales) Reveals the First Horizontally Transferred Ubiquitin Gene from a Mosquito Host.</title>
        <authorList>
            <person name="Wang Y."/>
            <person name="White M.M."/>
            <person name="Kvist S."/>
            <person name="Moncalvo J.M."/>
        </authorList>
    </citation>
    <scope>NUCLEOTIDE SEQUENCE [LARGE SCALE GENOMIC DNA]</scope>
    <source>
        <strain evidence="1 2">ALG-7-W6</strain>
    </source>
</reference>
<dbReference type="Proteomes" id="UP000187455">
    <property type="component" value="Unassembled WGS sequence"/>
</dbReference>
<accession>A0A1R0H577</accession>
<protein>
    <submittedName>
        <fullName evidence="1">Uncharacterized protein</fullName>
    </submittedName>
</protein>